<dbReference type="InterPro" id="IPR038109">
    <property type="entry name" value="DNA_bind_recomb_sf"/>
</dbReference>
<reference evidence="3" key="1">
    <citation type="submission" date="2021-03" db="EMBL/GenBank/DDBJ databases">
        <title>Actinotalea soli sp. nov., isolated from soil.</title>
        <authorList>
            <person name="Ping W."/>
            <person name="Zhang J."/>
        </authorList>
    </citation>
    <scope>NUCLEOTIDE SEQUENCE</scope>
    <source>
        <strain evidence="3">BY-33</strain>
    </source>
</reference>
<dbReference type="InterPro" id="IPR011109">
    <property type="entry name" value="DNA_bind_recombinase_dom"/>
</dbReference>
<feature type="domain" description="Recombinase" evidence="2">
    <location>
        <begin position="161"/>
        <end position="267"/>
    </location>
</feature>
<dbReference type="Pfam" id="PF07508">
    <property type="entry name" value="Recombinase"/>
    <property type="match status" value="1"/>
</dbReference>
<dbReference type="AlphaFoldDB" id="A0A939LUV3"/>
<dbReference type="InterPro" id="IPR036162">
    <property type="entry name" value="Resolvase-like_N_sf"/>
</dbReference>
<dbReference type="PANTHER" id="PTHR30461:SF23">
    <property type="entry name" value="DNA RECOMBINASE-RELATED"/>
    <property type="match status" value="1"/>
</dbReference>
<dbReference type="Gene3D" id="3.40.50.1390">
    <property type="entry name" value="Resolvase, N-terminal catalytic domain"/>
    <property type="match status" value="1"/>
</dbReference>
<dbReference type="CDD" id="cd00338">
    <property type="entry name" value="Ser_Recombinase"/>
    <property type="match status" value="1"/>
</dbReference>
<organism evidence="3 4">
    <name type="scientific">Actinotalea soli</name>
    <dbReference type="NCBI Taxonomy" id="2819234"/>
    <lineage>
        <taxon>Bacteria</taxon>
        <taxon>Bacillati</taxon>
        <taxon>Actinomycetota</taxon>
        <taxon>Actinomycetes</taxon>
        <taxon>Micrococcales</taxon>
        <taxon>Cellulomonadaceae</taxon>
        <taxon>Actinotalea</taxon>
    </lineage>
</organism>
<dbReference type="GO" id="GO:0000150">
    <property type="term" value="F:DNA strand exchange activity"/>
    <property type="evidence" value="ECO:0007669"/>
    <property type="project" value="InterPro"/>
</dbReference>
<protein>
    <submittedName>
        <fullName evidence="3">Recombinase family protein</fullName>
    </submittedName>
</protein>
<dbReference type="SMART" id="SM00857">
    <property type="entry name" value="Resolvase"/>
    <property type="match status" value="1"/>
</dbReference>
<dbReference type="InterPro" id="IPR006119">
    <property type="entry name" value="Resolv_N"/>
</dbReference>
<evidence type="ECO:0000259" key="1">
    <source>
        <dbReference type="PROSITE" id="PS51736"/>
    </source>
</evidence>
<dbReference type="EMBL" id="JAGEMK010000003">
    <property type="protein sequence ID" value="MBO1751712.1"/>
    <property type="molecule type" value="Genomic_DNA"/>
</dbReference>
<feature type="domain" description="Resolvase/invertase-type recombinase catalytic" evidence="1">
    <location>
        <begin position="5"/>
        <end position="153"/>
    </location>
</feature>
<evidence type="ECO:0000259" key="2">
    <source>
        <dbReference type="PROSITE" id="PS51737"/>
    </source>
</evidence>
<dbReference type="Gene3D" id="3.90.1750.20">
    <property type="entry name" value="Putative Large Serine Recombinase, Chain B, Domain 2"/>
    <property type="match status" value="1"/>
</dbReference>
<gene>
    <name evidence="3" type="ORF">J4G33_07850</name>
</gene>
<accession>A0A939LUV3</accession>
<dbReference type="RefSeq" id="WP_208055384.1">
    <property type="nucleotide sequence ID" value="NZ_JAGEMK010000003.1"/>
</dbReference>
<name>A0A939LUV3_9CELL</name>
<dbReference type="InterPro" id="IPR050639">
    <property type="entry name" value="SSR_resolvase"/>
</dbReference>
<dbReference type="Proteomes" id="UP000664209">
    <property type="component" value="Unassembled WGS sequence"/>
</dbReference>
<dbReference type="GO" id="GO:0003677">
    <property type="term" value="F:DNA binding"/>
    <property type="evidence" value="ECO:0007669"/>
    <property type="project" value="InterPro"/>
</dbReference>
<dbReference type="PANTHER" id="PTHR30461">
    <property type="entry name" value="DNA-INVERTASE FROM LAMBDOID PROPHAGE"/>
    <property type="match status" value="1"/>
</dbReference>
<proteinExistence type="predicted"/>
<evidence type="ECO:0000313" key="4">
    <source>
        <dbReference type="Proteomes" id="UP000664209"/>
    </source>
</evidence>
<dbReference type="SUPFAM" id="SSF53041">
    <property type="entry name" value="Resolvase-like"/>
    <property type="match status" value="1"/>
</dbReference>
<dbReference type="Pfam" id="PF00239">
    <property type="entry name" value="Resolvase"/>
    <property type="match status" value="1"/>
</dbReference>
<dbReference type="PROSITE" id="PS51737">
    <property type="entry name" value="RECOMBINASE_DNA_BIND"/>
    <property type="match status" value="1"/>
</dbReference>
<dbReference type="PROSITE" id="PS51736">
    <property type="entry name" value="RECOMBINASES_3"/>
    <property type="match status" value="1"/>
</dbReference>
<comment type="caution">
    <text evidence="3">The sequence shown here is derived from an EMBL/GenBank/DDBJ whole genome shotgun (WGS) entry which is preliminary data.</text>
</comment>
<evidence type="ECO:0000313" key="3">
    <source>
        <dbReference type="EMBL" id="MBO1751712.1"/>
    </source>
</evidence>
<sequence length="467" mass="50764">MTTKRAVVYTRISQDREGAGLGVDRQREDCQALADKLGWTVTETFVDDDVSAYSGKPRPAYRRMLDALASGAASAVIVWHTDRLHRSPRELEEYVDLCERGGITTHTVKAGELDLATPSGRAVARTLGAWARFEVEHKSERTKRAQLQAAQAGKWLGGQRPFGWRFGADGTPVLDPLEAEAIRSACDLLLAGASLGSVVTRLNGSEVSTATGKPWNYTSLRQVLSRARNAGLSTWHGEVVGTSTFPPIVTEDTWRAVVAKVSDPSRRQSQSNRARWLVAGIARCECGETVRSATASDRNGRKRTTYRCRASGPGHVAKGAIEVDEIVARTIVARLSRPDALALLAAPDEPGGDDLHAEALTLRGRITEAGESFADGLITRGQLEQITARVQTRLAEVEAKMGATARGSVLGPALAGGDVEARWEGLPMDQRRAIVRELVTVTLLRTDRAASRRFDPETVRIEWRGQE</sequence>
<keyword evidence="4" id="KW-1185">Reference proteome</keyword>